<evidence type="ECO:0000259" key="5">
    <source>
        <dbReference type="PROSITE" id="PS50931"/>
    </source>
</evidence>
<dbReference type="InterPro" id="IPR000847">
    <property type="entry name" value="LysR_HTH_N"/>
</dbReference>
<dbReference type="PANTHER" id="PTHR30346:SF29">
    <property type="entry name" value="LYSR SUBSTRATE-BINDING"/>
    <property type="match status" value="1"/>
</dbReference>
<organism evidence="6 7">
    <name type="scientific">Zhihengliuella flava</name>
    <dbReference type="NCBI Taxonomy" id="1285193"/>
    <lineage>
        <taxon>Bacteria</taxon>
        <taxon>Bacillati</taxon>
        <taxon>Actinomycetota</taxon>
        <taxon>Actinomycetes</taxon>
        <taxon>Micrococcales</taxon>
        <taxon>Micrococcaceae</taxon>
        <taxon>Zhihengliuella</taxon>
    </lineage>
</organism>
<sequence length="311" mass="34617">MLDIRRLRLLRELSIRGTIVEVAAELNYSPSSVSQQLSALEKEAGVELLRRAGRQVQLTPQAQVLVAHAEELLASLERTEAALAASQTEITGTVKVAVFQTAALALMPNTLRRLREEHPDVRVQMYQHEPETALRETWVREFDLVVAEQYPGHSAPHFPGLDRQPLLRDAIRLAVPHHPDTPEGFFRVDKLEDAAPLPWVMEPAGSALRHWATQVCRLAGFEPDVRYETADLQAHVQLVESGNAVALLPDLIWTQREPGARMIELPEWPRREVFTAIRDSTASNPAVAAVRAALEEEATLLAAEADIISNM</sequence>
<dbReference type="GO" id="GO:0032993">
    <property type="term" value="C:protein-DNA complex"/>
    <property type="evidence" value="ECO:0007669"/>
    <property type="project" value="TreeGrafter"/>
</dbReference>
<dbReference type="InterPro" id="IPR036390">
    <property type="entry name" value="WH_DNA-bd_sf"/>
</dbReference>
<keyword evidence="7" id="KW-1185">Reference proteome</keyword>
<dbReference type="Proteomes" id="UP000625033">
    <property type="component" value="Unassembled WGS sequence"/>
</dbReference>
<dbReference type="PANTHER" id="PTHR30346">
    <property type="entry name" value="TRANSCRIPTIONAL DUAL REGULATOR HCAR-RELATED"/>
    <property type="match status" value="1"/>
</dbReference>
<evidence type="ECO:0000313" key="6">
    <source>
        <dbReference type="EMBL" id="MBG6084367.1"/>
    </source>
</evidence>
<protein>
    <submittedName>
        <fullName evidence="6">DNA-binding transcriptional LysR family regulator</fullName>
    </submittedName>
</protein>
<keyword evidence="4" id="KW-0804">Transcription</keyword>
<dbReference type="Pfam" id="PF00126">
    <property type="entry name" value="HTH_1"/>
    <property type="match status" value="1"/>
</dbReference>
<comment type="similarity">
    <text evidence="1">Belongs to the LysR transcriptional regulatory family.</text>
</comment>
<dbReference type="SUPFAM" id="SSF53850">
    <property type="entry name" value="Periplasmic binding protein-like II"/>
    <property type="match status" value="1"/>
</dbReference>
<evidence type="ECO:0000256" key="4">
    <source>
        <dbReference type="ARBA" id="ARBA00023163"/>
    </source>
</evidence>
<keyword evidence="2" id="KW-0805">Transcription regulation</keyword>
<evidence type="ECO:0000256" key="2">
    <source>
        <dbReference type="ARBA" id="ARBA00023015"/>
    </source>
</evidence>
<proteinExistence type="inferred from homology"/>
<gene>
    <name evidence="6" type="ORF">IW252_001134</name>
</gene>
<evidence type="ECO:0000313" key="7">
    <source>
        <dbReference type="Proteomes" id="UP000625033"/>
    </source>
</evidence>
<dbReference type="GO" id="GO:0003677">
    <property type="term" value="F:DNA binding"/>
    <property type="evidence" value="ECO:0007669"/>
    <property type="project" value="UniProtKB-KW"/>
</dbReference>
<dbReference type="EMBL" id="JADOTZ010000001">
    <property type="protein sequence ID" value="MBG6084367.1"/>
    <property type="molecule type" value="Genomic_DNA"/>
</dbReference>
<dbReference type="GO" id="GO:0003700">
    <property type="term" value="F:DNA-binding transcription factor activity"/>
    <property type="evidence" value="ECO:0007669"/>
    <property type="project" value="InterPro"/>
</dbReference>
<dbReference type="SUPFAM" id="SSF46785">
    <property type="entry name" value="Winged helix' DNA-binding domain"/>
    <property type="match status" value="1"/>
</dbReference>
<dbReference type="Gene3D" id="1.10.10.10">
    <property type="entry name" value="Winged helix-like DNA-binding domain superfamily/Winged helix DNA-binding domain"/>
    <property type="match status" value="1"/>
</dbReference>
<dbReference type="RefSeq" id="WP_196835688.1">
    <property type="nucleotide sequence ID" value="NZ_JADOTZ010000001.1"/>
</dbReference>
<comment type="caution">
    <text evidence="6">The sequence shown here is derived from an EMBL/GenBank/DDBJ whole genome shotgun (WGS) entry which is preliminary data.</text>
</comment>
<feature type="domain" description="HTH lysR-type" evidence="5">
    <location>
        <begin position="2"/>
        <end position="59"/>
    </location>
</feature>
<evidence type="ECO:0000256" key="1">
    <source>
        <dbReference type="ARBA" id="ARBA00009437"/>
    </source>
</evidence>
<dbReference type="AlphaFoldDB" id="A0A931D8H1"/>
<reference evidence="6" key="1">
    <citation type="submission" date="2020-11" db="EMBL/GenBank/DDBJ databases">
        <title>Sequencing the genomes of 1000 actinobacteria strains.</title>
        <authorList>
            <person name="Klenk H.-P."/>
        </authorList>
    </citation>
    <scope>NUCLEOTIDE SEQUENCE</scope>
    <source>
        <strain evidence="6">DSM 26152</strain>
    </source>
</reference>
<dbReference type="InterPro" id="IPR036388">
    <property type="entry name" value="WH-like_DNA-bd_sf"/>
</dbReference>
<evidence type="ECO:0000256" key="3">
    <source>
        <dbReference type="ARBA" id="ARBA00023125"/>
    </source>
</evidence>
<dbReference type="Gene3D" id="3.40.190.10">
    <property type="entry name" value="Periplasmic binding protein-like II"/>
    <property type="match status" value="2"/>
</dbReference>
<name>A0A931D8H1_9MICC</name>
<keyword evidence="3 6" id="KW-0238">DNA-binding</keyword>
<accession>A0A931D8H1</accession>
<dbReference type="Pfam" id="PF03466">
    <property type="entry name" value="LysR_substrate"/>
    <property type="match status" value="1"/>
</dbReference>
<dbReference type="PROSITE" id="PS50931">
    <property type="entry name" value="HTH_LYSR"/>
    <property type="match status" value="1"/>
</dbReference>
<dbReference type="InterPro" id="IPR005119">
    <property type="entry name" value="LysR_subst-bd"/>
</dbReference>